<feature type="non-terminal residue" evidence="1">
    <location>
        <position position="1"/>
    </location>
</feature>
<evidence type="ECO:0000313" key="1">
    <source>
        <dbReference type="EMBL" id="CAG8789934.1"/>
    </source>
</evidence>
<dbReference type="Proteomes" id="UP000789396">
    <property type="component" value="Unassembled WGS sequence"/>
</dbReference>
<keyword evidence="2" id="KW-1185">Reference proteome</keyword>
<accession>A0A9N9JPB2</accession>
<sequence length="39" mass="4512">TSLSVSRPAVFFAEFTPWFCKYNLNFARKSEISLPQSKN</sequence>
<proteinExistence type="predicted"/>
<comment type="caution">
    <text evidence="1">The sequence shown here is derived from an EMBL/GenBank/DDBJ whole genome shotgun (WGS) entry which is preliminary data.</text>
</comment>
<protein>
    <submittedName>
        <fullName evidence="1">14730_t:CDS:1</fullName>
    </submittedName>
</protein>
<dbReference type="EMBL" id="CAJVPZ010060181">
    <property type="protein sequence ID" value="CAG8789934.1"/>
    <property type="molecule type" value="Genomic_DNA"/>
</dbReference>
<dbReference type="AlphaFoldDB" id="A0A9N9JPB2"/>
<evidence type="ECO:0000313" key="2">
    <source>
        <dbReference type="Proteomes" id="UP000789396"/>
    </source>
</evidence>
<name>A0A9N9JPB2_9GLOM</name>
<gene>
    <name evidence="1" type="ORF">RFULGI_LOCUS16638</name>
</gene>
<organism evidence="1 2">
    <name type="scientific">Racocetra fulgida</name>
    <dbReference type="NCBI Taxonomy" id="60492"/>
    <lineage>
        <taxon>Eukaryota</taxon>
        <taxon>Fungi</taxon>
        <taxon>Fungi incertae sedis</taxon>
        <taxon>Mucoromycota</taxon>
        <taxon>Glomeromycotina</taxon>
        <taxon>Glomeromycetes</taxon>
        <taxon>Diversisporales</taxon>
        <taxon>Gigasporaceae</taxon>
        <taxon>Racocetra</taxon>
    </lineage>
</organism>
<feature type="non-terminal residue" evidence="1">
    <location>
        <position position="39"/>
    </location>
</feature>
<reference evidence="1" key="1">
    <citation type="submission" date="2021-06" db="EMBL/GenBank/DDBJ databases">
        <authorList>
            <person name="Kallberg Y."/>
            <person name="Tangrot J."/>
            <person name="Rosling A."/>
        </authorList>
    </citation>
    <scope>NUCLEOTIDE SEQUENCE</scope>
    <source>
        <strain evidence="1">IN212</strain>
    </source>
</reference>